<evidence type="ECO:0000313" key="3">
    <source>
        <dbReference type="Proteomes" id="UP000324222"/>
    </source>
</evidence>
<feature type="region of interest" description="Disordered" evidence="1">
    <location>
        <begin position="123"/>
        <end position="149"/>
    </location>
</feature>
<reference evidence="2 3" key="1">
    <citation type="submission" date="2019-05" db="EMBL/GenBank/DDBJ databases">
        <title>Another draft genome of Portunus trituberculatus and its Hox gene families provides insights of decapod evolution.</title>
        <authorList>
            <person name="Jeong J.-H."/>
            <person name="Song I."/>
            <person name="Kim S."/>
            <person name="Choi T."/>
            <person name="Kim D."/>
            <person name="Ryu S."/>
            <person name="Kim W."/>
        </authorList>
    </citation>
    <scope>NUCLEOTIDE SEQUENCE [LARGE SCALE GENOMIC DNA]</scope>
    <source>
        <tissue evidence="2">Muscle</tissue>
    </source>
</reference>
<comment type="caution">
    <text evidence="2">The sequence shown here is derived from an EMBL/GenBank/DDBJ whole genome shotgun (WGS) entry which is preliminary data.</text>
</comment>
<organism evidence="2 3">
    <name type="scientific">Portunus trituberculatus</name>
    <name type="common">Swimming crab</name>
    <name type="synonym">Neptunus trituberculatus</name>
    <dbReference type="NCBI Taxonomy" id="210409"/>
    <lineage>
        <taxon>Eukaryota</taxon>
        <taxon>Metazoa</taxon>
        <taxon>Ecdysozoa</taxon>
        <taxon>Arthropoda</taxon>
        <taxon>Crustacea</taxon>
        <taxon>Multicrustacea</taxon>
        <taxon>Malacostraca</taxon>
        <taxon>Eumalacostraca</taxon>
        <taxon>Eucarida</taxon>
        <taxon>Decapoda</taxon>
        <taxon>Pleocyemata</taxon>
        <taxon>Brachyura</taxon>
        <taxon>Eubrachyura</taxon>
        <taxon>Portunoidea</taxon>
        <taxon>Portunidae</taxon>
        <taxon>Portuninae</taxon>
        <taxon>Portunus</taxon>
    </lineage>
</organism>
<sequence>MQHRTLDAATPHRDELLHVSCCSVGSTPRSVTFRRIQNLLQLPGLTHLPVSAASSSHHLRYADESASVPYRELRNHDDVSAAAQRGVALQGSARADVPTEVTPTASSSISSFRVFPPHAPRPELLGCLPSSQQGVQDLRASLHSTRQRD</sequence>
<accession>A0A5B7ETR9</accession>
<evidence type="ECO:0000313" key="2">
    <source>
        <dbReference type="EMBL" id="MPC36785.1"/>
    </source>
</evidence>
<proteinExistence type="predicted"/>
<dbReference type="EMBL" id="VSRR010003607">
    <property type="protein sequence ID" value="MPC36785.1"/>
    <property type="molecule type" value="Genomic_DNA"/>
</dbReference>
<evidence type="ECO:0000256" key="1">
    <source>
        <dbReference type="SAM" id="MobiDB-lite"/>
    </source>
</evidence>
<gene>
    <name evidence="2" type="ORF">E2C01_030254</name>
</gene>
<keyword evidence="3" id="KW-1185">Reference proteome</keyword>
<feature type="compositionally biased region" description="Polar residues" evidence="1">
    <location>
        <begin position="101"/>
        <end position="111"/>
    </location>
</feature>
<protein>
    <submittedName>
        <fullName evidence="2">Uncharacterized protein</fullName>
    </submittedName>
</protein>
<dbReference type="AlphaFoldDB" id="A0A5B7ETR9"/>
<name>A0A5B7ETR9_PORTR</name>
<feature type="region of interest" description="Disordered" evidence="1">
    <location>
        <begin position="91"/>
        <end position="111"/>
    </location>
</feature>
<dbReference type="Proteomes" id="UP000324222">
    <property type="component" value="Unassembled WGS sequence"/>
</dbReference>